<keyword evidence="1" id="KW-0472">Membrane</keyword>
<comment type="caution">
    <text evidence="2">The sequence shown here is derived from an EMBL/GenBank/DDBJ whole genome shotgun (WGS) entry which is preliminary data.</text>
</comment>
<evidence type="ECO:0000256" key="1">
    <source>
        <dbReference type="SAM" id="Phobius"/>
    </source>
</evidence>
<organism evidence="2 3">
    <name type="scientific">Vespula squamosa</name>
    <name type="common">Southern yellow jacket</name>
    <name type="synonym">Wasp</name>
    <dbReference type="NCBI Taxonomy" id="30214"/>
    <lineage>
        <taxon>Eukaryota</taxon>
        <taxon>Metazoa</taxon>
        <taxon>Ecdysozoa</taxon>
        <taxon>Arthropoda</taxon>
        <taxon>Hexapoda</taxon>
        <taxon>Insecta</taxon>
        <taxon>Pterygota</taxon>
        <taxon>Neoptera</taxon>
        <taxon>Endopterygota</taxon>
        <taxon>Hymenoptera</taxon>
        <taxon>Apocrita</taxon>
        <taxon>Aculeata</taxon>
        <taxon>Vespoidea</taxon>
        <taxon>Vespidae</taxon>
        <taxon>Vespinae</taxon>
        <taxon>Vespula</taxon>
    </lineage>
</organism>
<proteinExistence type="predicted"/>
<dbReference type="Proteomes" id="UP001607302">
    <property type="component" value="Unassembled WGS sequence"/>
</dbReference>
<accession>A0ABD2AD47</accession>
<dbReference type="EMBL" id="JAUDFV010000152">
    <property type="protein sequence ID" value="KAL2718516.1"/>
    <property type="molecule type" value="Genomic_DNA"/>
</dbReference>
<protein>
    <submittedName>
        <fullName evidence="2">Uncharacterized protein</fullName>
    </submittedName>
</protein>
<evidence type="ECO:0000313" key="2">
    <source>
        <dbReference type="EMBL" id="KAL2718516.1"/>
    </source>
</evidence>
<gene>
    <name evidence="2" type="ORF">V1478_012392</name>
</gene>
<keyword evidence="3" id="KW-1185">Reference proteome</keyword>
<name>A0ABD2AD47_VESSQ</name>
<dbReference type="AlphaFoldDB" id="A0ABD2AD47"/>
<feature type="transmembrane region" description="Helical" evidence="1">
    <location>
        <begin position="63"/>
        <end position="87"/>
    </location>
</feature>
<sequence>MYFPVDPHMQRPPRGGIWVGITCDISKSNCKLSNYHYSDSITLDNTVQIIIHHIDEYDNIHQFVWTSTHLIAVITYFPAGLQIYIWISIRSYLLVVKSGNRYCERLYILYYTTYALPGQRLTFGALENIFD</sequence>
<evidence type="ECO:0000313" key="3">
    <source>
        <dbReference type="Proteomes" id="UP001607302"/>
    </source>
</evidence>
<keyword evidence="1" id="KW-1133">Transmembrane helix</keyword>
<keyword evidence="1" id="KW-0812">Transmembrane</keyword>
<reference evidence="2 3" key="1">
    <citation type="journal article" date="2024" name="Ann. Entomol. Soc. Am.">
        <title>Genomic analyses of the southern and eastern yellowjacket wasps (Hymenoptera: Vespidae) reveal evolutionary signatures of social life.</title>
        <authorList>
            <person name="Catto M.A."/>
            <person name="Caine P.B."/>
            <person name="Orr S.E."/>
            <person name="Hunt B.G."/>
            <person name="Goodisman M.A.D."/>
        </authorList>
    </citation>
    <scope>NUCLEOTIDE SEQUENCE [LARGE SCALE GENOMIC DNA]</scope>
    <source>
        <strain evidence="2">233</strain>
        <tissue evidence="2">Head and thorax</tissue>
    </source>
</reference>